<dbReference type="Proteomes" id="UP000252458">
    <property type="component" value="Unassembled WGS sequence"/>
</dbReference>
<dbReference type="Pfam" id="PF05488">
    <property type="entry name" value="PAAR_motif"/>
    <property type="match status" value="1"/>
</dbReference>
<protein>
    <submittedName>
        <fullName evidence="1">PAAR domain-containing protein</fullName>
    </submittedName>
</protein>
<dbReference type="EMBL" id="QMFZ01000076">
    <property type="protein sequence ID" value="RBB31778.1"/>
    <property type="molecule type" value="Genomic_DNA"/>
</dbReference>
<accession>A0A365QGG7</accession>
<keyword evidence="2" id="KW-1185">Reference proteome</keyword>
<dbReference type="CDD" id="cd14744">
    <property type="entry name" value="PAAR_CT_2"/>
    <property type="match status" value="1"/>
</dbReference>
<evidence type="ECO:0000313" key="1">
    <source>
        <dbReference type="EMBL" id="RBB31778.1"/>
    </source>
</evidence>
<dbReference type="AlphaFoldDB" id="A0A365QGG7"/>
<reference evidence="1 2" key="1">
    <citation type="submission" date="2018-06" db="EMBL/GenBank/DDBJ databases">
        <title>Draft genome sequence of Burkholderia reimsis strain BE51 isolated from a French agricultural soil.</title>
        <authorList>
            <person name="Esmaeel Q."/>
        </authorList>
    </citation>
    <scope>NUCLEOTIDE SEQUENCE [LARGE SCALE GENOMIC DNA]</scope>
    <source>
        <strain evidence="1 2">BE51</strain>
    </source>
</reference>
<dbReference type="RefSeq" id="WP_113048053.1">
    <property type="nucleotide sequence ID" value="NZ_QMFZ01000076.1"/>
</dbReference>
<comment type="caution">
    <text evidence="1">The sequence shown here is derived from an EMBL/GenBank/DDBJ whole genome shotgun (WGS) entry which is preliminary data.</text>
</comment>
<evidence type="ECO:0000313" key="2">
    <source>
        <dbReference type="Proteomes" id="UP000252458"/>
    </source>
</evidence>
<dbReference type="InterPro" id="IPR008727">
    <property type="entry name" value="PAAR_motif"/>
</dbReference>
<gene>
    <name evidence="1" type="ORF">DPV79_40390</name>
</gene>
<organism evidence="1 2">
    <name type="scientific">Burkholderia reimsis</name>
    <dbReference type="NCBI Taxonomy" id="2234132"/>
    <lineage>
        <taxon>Bacteria</taxon>
        <taxon>Pseudomonadati</taxon>
        <taxon>Pseudomonadota</taxon>
        <taxon>Betaproteobacteria</taxon>
        <taxon>Burkholderiales</taxon>
        <taxon>Burkholderiaceae</taxon>
        <taxon>Burkholderia</taxon>
    </lineage>
</organism>
<proteinExistence type="predicted"/>
<sequence>MKILGWIRQGDQAACGAPVSAGDAAYESHGRSLAYRGASMACPKRCVIAEGHPDFVLPNGCTVPHHGQRTSGGCPLQSSLNDVHGLRNASGKPVATTFYLSSSSTWLPRFGPERLTNSSPDEQVRAIDPKTGRPIPHLAYYIEAPDGSVYMGHTDAQGLCKRIATHHLETLIVWFGEEATRKQEDSR</sequence>
<name>A0A365QGG7_9BURK</name>